<organism evidence="1 2">
    <name type="scientific">Glossina fuscipes</name>
    <dbReference type="NCBI Taxonomy" id="7396"/>
    <lineage>
        <taxon>Eukaryota</taxon>
        <taxon>Metazoa</taxon>
        <taxon>Ecdysozoa</taxon>
        <taxon>Arthropoda</taxon>
        <taxon>Hexapoda</taxon>
        <taxon>Insecta</taxon>
        <taxon>Pterygota</taxon>
        <taxon>Neoptera</taxon>
        <taxon>Endopterygota</taxon>
        <taxon>Diptera</taxon>
        <taxon>Brachycera</taxon>
        <taxon>Muscomorpha</taxon>
        <taxon>Hippoboscoidea</taxon>
        <taxon>Glossinidae</taxon>
        <taxon>Glossina</taxon>
    </lineage>
</organism>
<dbReference type="AlphaFoldDB" id="A0A9C6DNN7"/>
<protein>
    <submittedName>
        <fullName evidence="2">Uncharacterized protein LOC119641676</fullName>
    </submittedName>
</protein>
<proteinExistence type="predicted"/>
<gene>
    <name evidence="2" type="primary">LOC119641676</name>
</gene>
<sequence length="107" mass="12651">MQRQKLIMQEEQFWHVLWIHNLVRDFAFATDVVEFYLSDRLQFISVDAIKSNPLRVRSGVPHGSINGPLLLCGFYLKGVLIIWKDTKLRLTIIWTVAPVRRIWMSLR</sequence>
<dbReference type="GeneID" id="119641676"/>
<keyword evidence="1" id="KW-1185">Reference proteome</keyword>
<dbReference type="Proteomes" id="UP000092443">
    <property type="component" value="Unplaced"/>
</dbReference>
<evidence type="ECO:0000313" key="1">
    <source>
        <dbReference type="Proteomes" id="UP000092443"/>
    </source>
</evidence>
<evidence type="ECO:0000313" key="2">
    <source>
        <dbReference type="RefSeq" id="XP_037896386.1"/>
    </source>
</evidence>
<name>A0A9C6DNN7_9MUSC</name>
<dbReference type="KEGG" id="gfs:119641676"/>
<reference evidence="2" key="1">
    <citation type="submission" date="2025-08" db="UniProtKB">
        <authorList>
            <consortium name="RefSeq"/>
        </authorList>
    </citation>
    <scope>IDENTIFICATION</scope>
    <source>
        <tissue evidence="2">Whole body pupa</tissue>
    </source>
</reference>
<accession>A0A9C6DNN7</accession>
<dbReference type="RefSeq" id="XP_037896386.1">
    <property type="nucleotide sequence ID" value="XM_038040458.1"/>
</dbReference>